<reference evidence="2" key="1">
    <citation type="submission" date="2021-01" db="EMBL/GenBank/DDBJ databases">
        <title>Whole genome shotgun sequence of Sinosporangium siamense NBRC 109515.</title>
        <authorList>
            <person name="Komaki H."/>
            <person name="Tamura T."/>
        </authorList>
    </citation>
    <scope>NUCLEOTIDE SEQUENCE</scope>
    <source>
        <strain evidence="2">NBRC 109515</strain>
    </source>
</reference>
<accession>A0A919VA79</accession>
<dbReference type="InterPro" id="IPR036152">
    <property type="entry name" value="Asp/glu_Ase-like_sf"/>
</dbReference>
<dbReference type="PIRSF" id="PIRSF001220">
    <property type="entry name" value="L-ASNase_gatD"/>
    <property type="match status" value="1"/>
</dbReference>
<dbReference type="Proteomes" id="UP000606172">
    <property type="component" value="Unassembled WGS sequence"/>
</dbReference>
<dbReference type="AlphaFoldDB" id="A0A919VA79"/>
<dbReference type="SUPFAM" id="SSF53774">
    <property type="entry name" value="Glutaminase/Asparaginase"/>
    <property type="match status" value="1"/>
</dbReference>
<sequence length="194" mass="20473">MLLLATKDTFAHTTRGGRPAIAGGAGLPASVPPHLPPHLLRAEVSVEDVTAEPSWDVSPETMLALTRRVASALLDDGFAGVVVAHGADTVEETAYLTDLLTGSAHGGVVFTTGVRRLDHPSPAGPRNLADSLAAADPPDNQSAWQGWSLIGILWRVMNDPRPLFAGLESILANRGWRGCATGLVRLHDQWSAPK</sequence>
<dbReference type="PRINTS" id="PR00139">
    <property type="entry name" value="ASNGLNASE"/>
</dbReference>
<dbReference type="InterPro" id="IPR037152">
    <property type="entry name" value="L-asparaginase_N_sf"/>
</dbReference>
<dbReference type="SMART" id="SM00870">
    <property type="entry name" value="Asparaginase"/>
    <property type="match status" value="1"/>
</dbReference>
<comment type="caution">
    <text evidence="2">The sequence shown here is derived from an EMBL/GenBank/DDBJ whole genome shotgun (WGS) entry which is preliminary data.</text>
</comment>
<keyword evidence="3" id="KW-1185">Reference proteome</keyword>
<feature type="domain" description="L-asparaginase N-terminal" evidence="1">
    <location>
        <begin position="41"/>
        <end position="138"/>
    </location>
</feature>
<evidence type="ECO:0000313" key="2">
    <source>
        <dbReference type="EMBL" id="GII96166.1"/>
    </source>
</evidence>
<dbReference type="PIRSF" id="PIRSF500176">
    <property type="entry name" value="L_ASNase"/>
    <property type="match status" value="1"/>
</dbReference>
<dbReference type="InterPro" id="IPR006034">
    <property type="entry name" value="Asparaginase/glutaminase-like"/>
</dbReference>
<dbReference type="GO" id="GO:0004067">
    <property type="term" value="F:asparaginase activity"/>
    <property type="evidence" value="ECO:0007669"/>
    <property type="project" value="UniProtKB-UniRule"/>
</dbReference>
<dbReference type="InterPro" id="IPR027474">
    <property type="entry name" value="L-asparaginase_N"/>
</dbReference>
<evidence type="ECO:0000259" key="1">
    <source>
        <dbReference type="Pfam" id="PF00710"/>
    </source>
</evidence>
<name>A0A919VA79_9ACTN</name>
<dbReference type="RefSeq" id="WP_204031188.1">
    <property type="nucleotide sequence ID" value="NZ_BOOW01000042.1"/>
</dbReference>
<organism evidence="2 3">
    <name type="scientific">Sinosporangium siamense</name>
    <dbReference type="NCBI Taxonomy" id="1367973"/>
    <lineage>
        <taxon>Bacteria</taxon>
        <taxon>Bacillati</taxon>
        <taxon>Actinomycetota</taxon>
        <taxon>Actinomycetes</taxon>
        <taxon>Streptosporangiales</taxon>
        <taxon>Streptosporangiaceae</taxon>
        <taxon>Sinosporangium</taxon>
    </lineage>
</organism>
<evidence type="ECO:0000313" key="3">
    <source>
        <dbReference type="Proteomes" id="UP000606172"/>
    </source>
</evidence>
<protein>
    <recommendedName>
        <fullName evidence="1">L-asparaginase N-terminal domain-containing protein</fullName>
    </recommendedName>
</protein>
<dbReference type="PROSITE" id="PS51732">
    <property type="entry name" value="ASN_GLN_ASE_3"/>
    <property type="match status" value="1"/>
</dbReference>
<proteinExistence type="predicted"/>
<dbReference type="Pfam" id="PF00710">
    <property type="entry name" value="Asparaginase"/>
    <property type="match status" value="1"/>
</dbReference>
<dbReference type="Gene3D" id="3.40.50.1170">
    <property type="entry name" value="L-asparaginase, N-terminal domain"/>
    <property type="match status" value="1"/>
</dbReference>
<gene>
    <name evidence="2" type="ORF">Ssi02_63970</name>
</gene>
<dbReference type="EMBL" id="BOOW01000042">
    <property type="protein sequence ID" value="GII96166.1"/>
    <property type="molecule type" value="Genomic_DNA"/>
</dbReference>